<evidence type="ECO:0000256" key="5">
    <source>
        <dbReference type="ARBA" id="ARBA00022692"/>
    </source>
</evidence>
<proteinExistence type="inferred from homology"/>
<dbReference type="InterPro" id="IPR003423">
    <property type="entry name" value="OMP_efflux"/>
</dbReference>
<evidence type="ECO:0000256" key="2">
    <source>
        <dbReference type="ARBA" id="ARBA00007613"/>
    </source>
</evidence>
<keyword evidence="6" id="KW-0472">Membrane</keyword>
<evidence type="ECO:0000256" key="6">
    <source>
        <dbReference type="ARBA" id="ARBA00023136"/>
    </source>
</evidence>
<keyword evidence="10" id="KW-1185">Reference proteome</keyword>
<evidence type="ECO:0000256" key="4">
    <source>
        <dbReference type="ARBA" id="ARBA00022452"/>
    </source>
</evidence>
<dbReference type="EMBL" id="CP049109">
    <property type="protein sequence ID" value="QIG79046.1"/>
    <property type="molecule type" value="Genomic_DNA"/>
</dbReference>
<feature type="chain" id="PRO_5026250638" evidence="8">
    <location>
        <begin position="20"/>
        <end position="410"/>
    </location>
</feature>
<dbReference type="GO" id="GO:0009279">
    <property type="term" value="C:cell outer membrane"/>
    <property type="evidence" value="ECO:0007669"/>
    <property type="project" value="UniProtKB-SubCell"/>
</dbReference>
<evidence type="ECO:0000313" key="10">
    <source>
        <dbReference type="Proteomes" id="UP000501568"/>
    </source>
</evidence>
<dbReference type="Gene3D" id="1.20.1600.10">
    <property type="entry name" value="Outer membrane efflux proteins (OEP)"/>
    <property type="match status" value="1"/>
</dbReference>
<evidence type="ECO:0000256" key="1">
    <source>
        <dbReference type="ARBA" id="ARBA00004442"/>
    </source>
</evidence>
<evidence type="ECO:0000256" key="7">
    <source>
        <dbReference type="ARBA" id="ARBA00023237"/>
    </source>
</evidence>
<dbReference type="RefSeq" id="WP_165326048.1">
    <property type="nucleotide sequence ID" value="NZ_CP049109.1"/>
</dbReference>
<dbReference type="InterPro" id="IPR051906">
    <property type="entry name" value="TolC-like"/>
</dbReference>
<gene>
    <name evidence="9" type="ORF">G5C33_04105</name>
</gene>
<evidence type="ECO:0000313" key="9">
    <source>
        <dbReference type="EMBL" id="QIG79046.1"/>
    </source>
</evidence>
<dbReference type="SUPFAM" id="SSF56954">
    <property type="entry name" value="Outer membrane efflux proteins (OEP)"/>
    <property type="match status" value="1"/>
</dbReference>
<dbReference type="Proteomes" id="UP000501568">
    <property type="component" value="Chromosome"/>
</dbReference>
<dbReference type="PANTHER" id="PTHR30026:SF20">
    <property type="entry name" value="OUTER MEMBRANE PROTEIN TOLC"/>
    <property type="match status" value="1"/>
</dbReference>
<keyword evidence="5" id="KW-0812">Transmembrane</keyword>
<protein>
    <submittedName>
        <fullName evidence="9">TolC family protein</fullName>
    </submittedName>
</protein>
<evidence type="ECO:0000256" key="3">
    <source>
        <dbReference type="ARBA" id="ARBA00022448"/>
    </source>
</evidence>
<comment type="subcellular location">
    <subcellularLocation>
        <location evidence="1">Cell outer membrane</location>
    </subcellularLocation>
</comment>
<comment type="similarity">
    <text evidence="2">Belongs to the outer membrane factor (OMF) (TC 1.B.17) family.</text>
</comment>
<keyword evidence="3" id="KW-0813">Transport</keyword>
<dbReference type="GO" id="GO:1990281">
    <property type="term" value="C:efflux pump complex"/>
    <property type="evidence" value="ECO:0007669"/>
    <property type="project" value="TreeGrafter"/>
</dbReference>
<keyword evidence="4" id="KW-1134">Transmembrane beta strand</keyword>
<dbReference type="GO" id="GO:0015562">
    <property type="term" value="F:efflux transmembrane transporter activity"/>
    <property type="evidence" value="ECO:0007669"/>
    <property type="project" value="InterPro"/>
</dbReference>
<sequence length="410" mass="44515">MKRPLFLAALLFAAAPALAQRADLPPEPAIAQALDSHPSVEAAAQRVAAARAEAGMLRRGPHEVTVGGSYLRRSVDREGGFDEFDGTVTRAFRLPGKARLDRRAGELGVEVAENMQEDARHQAALMLSDRWHDWQIAGALVRLDAEAVANYRAELRAIRDRADVRDASWLDVDQVESALALAETRLADSRAAEAQARVALASAFPGLPLPPQAPPMTEPELPPESIDTLCALVISRSHEIGAAARDAERLDTVAMRIERDRFADPSVGVRLFSERSGAERGAGLVFSLPLGGGYRRSVADQARAQAGAARFDEARVRREVAETARSDAVAVGARMSAWESAGRAVDAASSASRRSQRGYRLGAIDMADMLYVRRQEIEARRAEIRARGEALRAILKIRIDSHTVWAPDED</sequence>
<reference evidence="9 10" key="1">
    <citation type="submission" date="2020-02" db="EMBL/GenBank/DDBJ databases">
        <authorList>
            <person name="Zheng R.K."/>
            <person name="Sun C.M."/>
        </authorList>
    </citation>
    <scope>NUCLEOTIDE SEQUENCE [LARGE SCALE GENOMIC DNA]</scope>
    <source>
        <strain evidence="10">zrk23</strain>
    </source>
</reference>
<dbReference type="PANTHER" id="PTHR30026">
    <property type="entry name" value="OUTER MEMBRANE PROTEIN TOLC"/>
    <property type="match status" value="1"/>
</dbReference>
<evidence type="ECO:0000256" key="8">
    <source>
        <dbReference type="SAM" id="SignalP"/>
    </source>
</evidence>
<organism evidence="9 10">
    <name type="scientific">Stakelama tenebrarum</name>
    <dbReference type="NCBI Taxonomy" id="2711215"/>
    <lineage>
        <taxon>Bacteria</taxon>
        <taxon>Pseudomonadati</taxon>
        <taxon>Pseudomonadota</taxon>
        <taxon>Alphaproteobacteria</taxon>
        <taxon>Sphingomonadales</taxon>
        <taxon>Sphingomonadaceae</taxon>
        <taxon>Stakelama</taxon>
    </lineage>
</organism>
<keyword evidence="7" id="KW-0998">Cell outer membrane</keyword>
<dbReference type="KEGG" id="spzr:G5C33_04105"/>
<dbReference type="AlphaFoldDB" id="A0A6G6Y3A4"/>
<name>A0A6G6Y3A4_9SPHN</name>
<dbReference type="Pfam" id="PF02321">
    <property type="entry name" value="OEP"/>
    <property type="match status" value="1"/>
</dbReference>
<accession>A0A6G6Y3A4</accession>
<feature type="signal peptide" evidence="8">
    <location>
        <begin position="1"/>
        <end position="19"/>
    </location>
</feature>
<dbReference type="GO" id="GO:0015288">
    <property type="term" value="F:porin activity"/>
    <property type="evidence" value="ECO:0007669"/>
    <property type="project" value="TreeGrafter"/>
</dbReference>
<keyword evidence="8" id="KW-0732">Signal</keyword>